<organism evidence="1 2">
    <name type="scientific">Dehalogenimonas formicexedens</name>
    <dbReference type="NCBI Taxonomy" id="1839801"/>
    <lineage>
        <taxon>Bacteria</taxon>
        <taxon>Bacillati</taxon>
        <taxon>Chloroflexota</taxon>
        <taxon>Dehalococcoidia</taxon>
        <taxon>Dehalococcoidales</taxon>
        <taxon>Dehalococcoidaceae</taxon>
        <taxon>Dehalogenimonas</taxon>
    </lineage>
</organism>
<protein>
    <submittedName>
        <fullName evidence="1">Uncharacterized protein</fullName>
    </submittedName>
</protein>
<name>A0A1P8F5M5_9CHLR</name>
<dbReference type="RefSeq" id="WP_076003561.1">
    <property type="nucleotide sequence ID" value="NZ_CP018258.1"/>
</dbReference>
<keyword evidence="2" id="KW-1185">Reference proteome</keyword>
<dbReference type="EMBL" id="CP018258">
    <property type="protein sequence ID" value="APV43781.1"/>
    <property type="molecule type" value="Genomic_DNA"/>
</dbReference>
<dbReference type="STRING" id="1839801.Dform_00423"/>
<gene>
    <name evidence="1" type="ORF">Dform_00423</name>
</gene>
<dbReference type="Proteomes" id="UP000185934">
    <property type="component" value="Chromosome"/>
</dbReference>
<sequence length="196" mass="22499">MFELAHTSSPWDWCYSSRAISESPVNGMNQSELIRLLDSTILSWNAREIRPSHIYSIIDLVNQRIKALKITWLNRESLPICYFSSLQTIGALMTKAYLETHNIATSFQGISSEDDLKLLINKWKIEQPRAIIFSFSSFQYINLVQTYVPQLRSLTNKAFAGGLIFSLDKSLMKHFPGFYFPPDLPSLIESIVKEDK</sequence>
<dbReference type="AlphaFoldDB" id="A0A1P8F5M5"/>
<evidence type="ECO:0000313" key="1">
    <source>
        <dbReference type="EMBL" id="APV43781.1"/>
    </source>
</evidence>
<dbReference type="OrthoDB" id="163255at2"/>
<evidence type="ECO:0000313" key="2">
    <source>
        <dbReference type="Proteomes" id="UP000185934"/>
    </source>
</evidence>
<dbReference type="KEGG" id="dfo:Dform_00423"/>
<accession>A0A1P8F5M5</accession>
<reference evidence="2" key="1">
    <citation type="submission" date="2016-11" db="EMBL/GenBank/DDBJ databases">
        <title>Dehalogenimonas formicexedens sp. nov., a chlorinated alkane respiring bacterium isolated from contaminated groundwater.</title>
        <authorList>
            <person name="Key T.A."/>
            <person name="Bowman K.S."/>
            <person name="Lee I."/>
            <person name="Chun J."/>
            <person name="Albuquerque L."/>
            <person name="da Costa M.S."/>
            <person name="Rainey F.A."/>
            <person name="Moe W.M."/>
        </authorList>
    </citation>
    <scope>NUCLEOTIDE SEQUENCE [LARGE SCALE GENOMIC DNA]</scope>
    <source>
        <strain evidence="2">NSZ-14</strain>
    </source>
</reference>
<proteinExistence type="predicted"/>